<feature type="region of interest" description="Disordered" evidence="1">
    <location>
        <begin position="275"/>
        <end position="300"/>
    </location>
</feature>
<dbReference type="AlphaFoldDB" id="A0AAE8SNT8"/>
<dbReference type="EMBL" id="ONZP01000588">
    <property type="protein sequence ID" value="SPJ87936.1"/>
    <property type="molecule type" value="Genomic_DNA"/>
</dbReference>
<evidence type="ECO:0000313" key="5">
    <source>
        <dbReference type="Proteomes" id="UP001187734"/>
    </source>
</evidence>
<dbReference type="PANTHER" id="PTHR38794">
    <property type="entry name" value="INTEGRAL MEMBRANE PROTEIN"/>
    <property type="match status" value="1"/>
</dbReference>
<keyword evidence="2" id="KW-0812">Transmembrane</keyword>
<protein>
    <submittedName>
        <fullName evidence="4">Related to integral membrane protein</fullName>
    </submittedName>
</protein>
<feature type="transmembrane region" description="Helical" evidence="2">
    <location>
        <begin position="202"/>
        <end position="226"/>
    </location>
</feature>
<keyword evidence="2" id="KW-0472">Membrane</keyword>
<dbReference type="Proteomes" id="UP001187734">
    <property type="component" value="Unassembled WGS sequence"/>
</dbReference>
<feature type="domain" description="Rhodopsin" evidence="3">
    <location>
        <begin position="34"/>
        <end position="265"/>
    </location>
</feature>
<reference evidence="4" key="1">
    <citation type="submission" date="2018-03" db="EMBL/GenBank/DDBJ databases">
        <authorList>
            <person name="Guldener U."/>
        </authorList>
    </citation>
    <scope>NUCLEOTIDE SEQUENCE</scope>
</reference>
<accession>A0AAE8SNT8</accession>
<feature type="transmembrane region" description="Helical" evidence="2">
    <location>
        <begin position="167"/>
        <end position="190"/>
    </location>
</feature>
<dbReference type="InterPro" id="IPR049326">
    <property type="entry name" value="Rhodopsin_dom_fungi"/>
</dbReference>
<evidence type="ECO:0000313" key="4">
    <source>
        <dbReference type="EMBL" id="SPJ87936.1"/>
    </source>
</evidence>
<evidence type="ECO:0000259" key="3">
    <source>
        <dbReference type="Pfam" id="PF20684"/>
    </source>
</evidence>
<keyword evidence="5" id="KW-1185">Reference proteome</keyword>
<evidence type="ECO:0000256" key="1">
    <source>
        <dbReference type="SAM" id="MobiDB-lite"/>
    </source>
</evidence>
<sequence>MLTPREHATTANKAPIVRAMTALLMIIAILAATLRIATRVTIVGSLSLDDGLIAASAVLAIVQSIIVILEGSAGLGIRDGLHDDQVSLILKSQYASNILFIAVVYLAKISATRTIWSMAPRERQRLILITEAFISLWAMGSIVASLFECSLPKPWDYIHGTCFNRGAFWTVVDILNIITDIIITGILIDMFKSLQTPRSKKILVIVAFGCRIMITPAIISHIYYFRKATELGNPIFDMWAPTVIVQIIQCMIILVTCVPFLKPLMDSLESGQMNAGDGLQTRVKGSESKSRTGDTAGQRDIAPRTLRAISSLASNASSRMQHYEMVVVDSWGEKQDTGTTATVTVSPTKPRIPWDGQSHTSQSVLVHQTWHVEIERLNNTSELIG</sequence>
<feature type="region of interest" description="Disordered" evidence="1">
    <location>
        <begin position="338"/>
        <end position="360"/>
    </location>
</feature>
<proteinExistence type="predicted"/>
<feature type="compositionally biased region" description="Low complexity" evidence="1">
    <location>
        <begin position="338"/>
        <end position="348"/>
    </location>
</feature>
<keyword evidence="2" id="KW-1133">Transmembrane helix</keyword>
<feature type="transmembrane region" description="Helical" evidence="2">
    <location>
        <begin position="16"/>
        <end position="38"/>
    </location>
</feature>
<dbReference type="Pfam" id="PF20684">
    <property type="entry name" value="Fung_rhodopsin"/>
    <property type="match status" value="1"/>
</dbReference>
<feature type="transmembrane region" description="Helical" evidence="2">
    <location>
        <begin position="238"/>
        <end position="261"/>
    </location>
</feature>
<evidence type="ECO:0000256" key="2">
    <source>
        <dbReference type="SAM" id="Phobius"/>
    </source>
</evidence>
<feature type="transmembrane region" description="Helical" evidence="2">
    <location>
        <begin position="50"/>
        <end position="69"/>
    </location>
</feature>
<gene>
    <name evidence="4" type="ORF">FTOL_12405</name>
</gene>
<feature type="transmembrane region" description="Helical" evidence="2">
    <location>
        <begin position="126"/>
        <end position="147"/>
    </location>
</feature>
<dbReference type="PANTHER" id="PTHR38794:SF1">
    <property type="entry name" value="INTEGRAL MEMBRANE PROTEIN"/>
    <property type="match status" value="1"/>
</dbReference>
<comment type="caution">
    <text evidence="4">The sequence shown here is derived from an EMBL/GenBank/DDBJ whole genome shotgun (WGS) entry which is preliminary data.</text>
</comment>
<name>A0AAE8SNT8_9HYPO</name>
<organism evidence="4 5">
    <name type="scientific">Fusarium torulosum</name>
    <dbReference type="NCBI Taxonomy" id="33205"/>
    <lineage>
        <taxon>Eukaryota</taxon>
        <taxon>Fungi</taxon>
        <taxon>Dikarya</taxon>
        <taxon>Ascomycota</taxon>
        <taxon>Pezizomycotina</taxon>
        <taxon>Sordariomycetes</taxon>
        <taxon>Hypocreomycetidae</taxon>
        <taxon>Hypocreales</taxon>
        <taxon>Nectriaceae</taxon>
        <taxon>Fusarium</taxon>
    </lineage>
</organism>